<feature type="domain" description="FecR protein" evidence="2">
    <location>
        <begin position="128"/>
        <end position="222"/>
    </location>
</feature>
<evidence type="ECO:0000259" key="3">
    <source>
        <dbReference type="Pfam" id="PF16344"/>
    </source>
</evidence>
<protein>
    <submittedName>
        <fullName evidence="4">FecR domain-containing protein</fullName>
    </submittedName>
</protein>
<organism evidence="4 5">
    <name type="scientific">Rapidithrix thailandica</name>
    <dbReference type="NCBI Taxonomy" id="413964"/>
    <lineage>
        <taxon>Bacteria</taxon>
        <taxon>Pseudomonadati</taxon>
        <taxon>Bacteroidota</taxon>
        <taxon>Cytophagia</taxon>
        <taxon>Cytophagales</taxon>
        <taxon>Flammeovirgaceae</taxon>
        <taxon>Rapidithrix</taxon>
    </lineage>
</organism>
<keyword evidence="1" id="KW-1133">Transmembrane helix</keyword>
<evidence type="ECO:0000313" key="5">
    <source>
        <dbReference type="Proteomes" id="UP001403385"/>
    </source>
</evidence>
<name>A0AAW9S5U0_9BACT</name>
<dbReference type="PANTHER" id="PTHR30273">
    <property type="entry name" value="PERIPLASMIC SIGNAL SENSOR AND SIGMA FACTOR ACTIVATOR FECR-RELATED"/>
    <property type="match status" value="1"/>
</dbReference>
<dbReference type="InterPro" id="IPR032508">
    <property type="entry name" value="FecR_C"/>
</dbReference>
<keyword evidence="1" id="KW-0472">Membrane</keyword>
<gene>
    <name evidence="4" type="ORF">AAG747_07410</name>
</gene>
<dbReference type="RefSeq" id="WP_346820514.1">
    <property type="nucleotide sequence ID" value="NZ_JBDKWZ010000003.1"/>
</dbReference>
<keyword evidence="1" id="KW-0812">Transmembrane</keyword>
<feature type="domain" description="Protein FecR C-terminal" evidence="3">
    <location>
        <begin position="266"/>
        <end position="333"/>
    </location>
</feature>
<keyword evidence="5" id="KW-1185">Reference proteome</keyword>
<dbReference type="InterPro" id="IPR006860">
    <property type="entry name" value="FecR"/>
</dbReference>
<feature type="transmembrane region" description="Helical" evidence="1">
    <location>
        <begin position="91"/>
        <end position="111"/>
    </location>
</feature>
<dbReference type="AlphaFoldDB" id="A0AAW9S5U0"/>
<evidence type="ECO:0000259" key="2">
    <source>
        <dbReference type="Pfam" id="PF04773"/>
    </source>
</evidence>
<evidence type="ECO:0000313" key="4">
    <source>
        <dbReference type="EMBL" id="MEN7547729.1"/>
    </source>
</evidence>
<evidence type="ECO:0000256" key="1">
    <source>
        <dbReference type="SAM" id="Phobius"/>
    </source>
</evidence>
<dbReference type="Gene3D" id="3.55.50.30">
    <property type="match status" value="1"/>
</dbReference>
<dbReference type="PIRSF" id="PIRSF018266">
    <property type="entry name" value="FecR"/>
    <property type="match status" value="1"/>
</dbReference>
<comment type="caution">
    <text evidence="4">The sequence shown here is derived from an EMBL/GenBank/DDBJ whole genome shotgun (WGS) entry which is preliminary data.</text>
</comment>
<dbReference type="Proteomes" id="UP001403385">
    <property type="component" value="Unassembled WGS sequence"/>
</dbReference>
<dbReference type="GO" id="GO:0016989">
    <property type="term" value="F:sigma factor antagonist activity"/>
    <property type="evidence" value="ECO:0007669"/>
    <property type="project" value="TreeGrafter"/>
</dbReference>
<sequence>MKKEPEHTLLKKYLTGQCTPEEAEYVRHWLNTKESTMDLKNQIEKVWAEPPVEYPELNSETLFNKILSATRPQHTKNIPVHTQHQSLFHKYVQLVAVLLILLMAGLGYYTLKEGFPEAREERKVMVQFSTQVGEKKRLTLSDGSKVVLNAGSTLKFYQHFSDSLREVQLEGEAFFEVAKDPCRPFIVKANAVFTKVLGTRFNVSAYPEEDKIRVALAEGKVQVNLTDSQTLGLNPGHMATYSKTANAMFRSDFDYKEMLGWKDGILYFKDASFEEIVEKIEKWYAVKVHYNKAQPAKWKYNGEFDNKSLEYVLNSIGFASGFNYKFEKNNVIIY</sequence>
<dbReference type="Pfam" id="PF16344">
    <property type="entry name" value="FecR_C"/>
    <property type="match status" value="1"/>
</dbReference>
<proteinExistence type="predicted"/>
<dbReference type="PANTHER" id="PTHR30273:SF2">
    <property type="entry name" value="PROTEIN FECR"/>
    <property type="match status" value="1"/>
</dbReference>
<dbReference type="FunFam" id="2.60.120.1440:FF:000001">
    <property type="entry name" value="Putative anti-sigma factor"/>
    <property type="match status" value="1"/>
</dbReference>
<dbReference type="EMBL" id="JBDKWZ010000003">
    <property type="protein sequence ID" value="MEN7547729.1"/>
    <property type="molecule type" value="Genomic_DNA"/>
</dbReference>
<dbReference type="InterPro" id="IPR012373">
    <property type="entry name" value="Ferrdict_sens_TM"/>
</dbReference>
<dbReference type="Gene3D" id="2.60.120.1440">
    <property type="match status" value="1"/>
</dbReference>
<reference evidence="4 5" key="1">
    <citation type="submission" date="2024-04" db="EMBL/GenBank/DDBJ databases">
        <title>Novel genus in family Flammeovirgaceae.</title>
        <authorList>
            <person name="Nguyen T.H."/>
            <person name="Vuong T.Q."/>
            <person name="Le H."/>
            <person name="Kim S.-G."/>
        </authorList>
    </citation>
    <scope>NUCLEOTIDE SEQUENCE [LARGE SCALE GENOMIC DNA]</scope>
    <source>
        <strain evidence="4 5">JCM 23209</strain>
    </source>
</reference>
<accession>A0AAW9S5U0</accession>
<dbReference type="Pfam" id="PF04773">
    <property type="entry name" value="FecR"/>
    <property type="match status" value="1"/>
</dbReference>